<sequence length="205" mass="22664">MRFQALAPLFLLMVLAHGKIPIMEDDHEEVICEEGECFSTPETTLALEVRVEYDDPFFSRTTYVPIQLDSVALSPNFPEPPIPFEDITPRSLTVIVTDHFFEWNGTSVANDDRRVLNMLERHGGSADENIGSFMKRALYCVVDTTEPLEGSNFFIVQRTAFGEPICQPSFQGAPLVLGNDTQFDGILCQITIGGGGCVNGFPVAL</sequence>
<evidence type="ECO:0000313" key="2">
    <source>
        <dbReference type="EMBL" id="CAG8953934.1"/>
    </source>
</evidence>
<dbReference type="AlphaFoldDB" id="A0A9N9KUX6"/>
<evidence type="ECO:0000313" key="3">
    <source>
        <dbReference type="Proteomes" id="UP000696280"/>
    </source>
</evidence>
<evidence type="ECO:0000256" key="1">
    <source>
        <dbReference type="SAM" id="SignalP"/>
    </source>
</evidence>
<keyword evidence="3" id="KW-1185">Reference proteome</keyword>
<comment type="caution">
    <text evidence="2">The sequence shown here is derived from an EMBL/GenBank/DDBJ whole genome shotgun (WGS) entry which is preliminary data.</text>
</comment>
<accession>A0A9N9KUX6</accession>
<protein>
    <submittedName>
        <fullName evidence="2">Uncharacterized protein</fullName>
    </submittedName>
</protein>
<proteinExistence type="predicted"/>
<feature type="signal peptide" evidence="1">
    <location>
        <begin position="1"/>
        <end position="18"/>
    </location>
</feature>
<keyword evidence="1" id="KW-0732">Signal</keyword>
<reference evidence="2" key="1">
    <citation type="submission" date="2021-07" db="EMBL/GenBank/DDBJ databases">
        <authorList>
            <person name="Durling M."/>
        </authorList>
    </citation>
    <scope>NUCLEOTIDE SEQUENCE</scope>
</reference>
<gene>
    <name evidence="2" type="ORF">HYFRA_00010895</name>
</gene>
<name>A0A9N9KUX6_9HELO</name>
<dbReference type="Proteomes" id="UP000696280">
    <property type="component" value="Unassembled WGS sequence"/>
</dbReference>
<dbReference type="EMBL" id="CAJVRL010000054">
    <property type="protein sequence ID" value="CAG8953934.1"/>
    <property type="molecule type" value="Genomic_DNA"/>
</dbReference>
<organism evidence="2 3">
    <name type="scientific">Hymenoscyphus fraxineus</name>
    <dbReference type="NCBI Taxonomy" id="746836"/>
    <lineage>
        <taxon>Eukaryota</taxon>
        <taxon>Fungi</taxon>
        <taxon>Dikarya</taxon>
        <taxon>Ascomycota</taxon>
        <taxon>Pezizomycotina</taxon>
        <taxon>Leotiomycetes</taxon>
        <taxon>Helotiales</taxon>
        <taxon>Helotiaceae</taxon>
        <taxon>Hymenoscyphus</taxon>
    </lineage>
</organism>
<feature type="chain" id="PRO_5040249073" evidence="1">
    <location>
        <begin position="19"/>
        <end position="205"/>
    </location>
</feature>
<dbReference type="OrthoDB" id="10349345at2759"/>